<dbReference type="RefSeq" id="WP_095720207.1">
    <property type="nucleotide sequence ID" value="NZ_NTFS01000015.1"/>
</dbReference>
<keyword evidence="2" id="KW-1185">Reference proteome</keyword>
<dbReference type="AlphaFoldDB" id="A0A2A2TPD3"/>
<accession>A0A2A2TPD3</accession>
<name>A0A2A2TPD3_9CYAN</name>
<evidence type="ECO:0000313" key="1">
    <source>
        <dbReference type="EMBL" id="PAX60292.1"/>
    </source>
</evidence>
<dbReference type="EMBL" id="NTFS01000015">
    <property type="protein sequence ID" value="PAX60292.1"/>
    <property type="molecule type" value="Genomic_DNA"/>
</dbReference>
<reference evidence="1 2" key="1">
    <citation type="submission" date="2017-08" db="EMBL/GenBank/DDBJ databases">
        <title>Draft genome sequence of filamentous cyanobacterium Calothrix elsteri CCALA 953.</title>
        <authorList>
            <person name="Gagunashvili A.N."/>
            <person name="Elster J."/>
            <person name="Andresson O.S."/>
        </authorList>
    </citation>
    <scope>NUCLEOTIDE SEQUENCE [LARGE SCALE GENOMIC DNA]</scope>
    <source>
        <strain evidence="1 2">CCALA 953</strain>
    </source>
</reference>
<protein>
    <submittedName>
        <fullName evidence="1">Uncharacterized protein</fullName>
    </submittedName>
</protein>
<evidence type="ECO:0000313" key="2">
    <source>
        <dbReference type="Proteomes" id="UP000218238"/>
    </source>
</evidence>
<dbReference type="Proteomes" id="UP000218238">
    <property type="component" value="Unassembled WGS sequence"/>
</dbReference>
<gene>
    <name evidence="1" type="ORF">CK510_02620</name>
</gene>
<proteinExistence type="predicted"/>
<sequence length="93" mass="10725">MRKHYKPIPNLTIPESEQFAIAQPTHPKFNYSGVGTVCDRTINHLEFNYSGVGTVCDRAIKPIQIQLFRSWNSLRKHHKPIPNLTIPKLEQFA</sequence>
<organism evidence="1 2">
    <name type="scientific">Brunnivagina elsteri CCALA 953</name>
    <dbReference type="NCBI Taxonomy" id="987040"/>
    <lineage>
        <taxon>Bacteria</taxon>
        <taxon>Bacillati</taxon>
        <taxon>Cyanobacteriota</taxon>
        <taxon>Cyanophyceae</taxon>
        <taxon>Nostocales</taxon>
        <taxon>Calotrichaceae</taxon>
        <taxon>Brunnivagina</taxon>
    </lineage>
</organism>
<comment type="caution">
    <text evidence="1">The sequence shown here is derived from an EMBL/GenBank/DDBJ whole genome shotgun (WGS) entry which is preliminary data.</text>
</comment>